<reference evidence="9" key="1">
    <citation type="submission" date="2018-05" db="EMBL/GenBank/DDBJ databases">
        <title>Genome Sequencing of selected type strains of the family Eggerthellaceae.</title>
        <authorList>
            <person name="Danylec N."/>
            <person name="Stoll D.A."/>
            <person name="Doetsch A."/>
            <person name="Huch M."/>
        </authorList>
    </citation>
    <scope>NUCLEOTIDE SEQUENCE [LARGE SCALE GENOMIC DNA]</scope>
    <source>
        <strain evidence="9">DSM 17537</strain>
    </source>
</reference>
<dbReference type="RefSeq" id="WP_123197201.1">
    <property type="nucleotide sequence ID" value="NZ_QICB01000001.1"/>
</dbReference>
<proteinExistence type="predicted"/>
<feature type="transmembrane region" description="Helical" evidence="6">
    <location>
        <begin position="390"/>
        <end position="411"/>
    </location>
</feature>
<comment type="subcellular location">
    <subcellularLocation>
        <location evidence="1">Cell membrane</location>
        <topology evidence="1">Multi-pass membrane protein</topology>
    </subcellularLocation>
</comment>
<feature type="transmembrane region" description="Helical" evidence="6">
    <location>
        <begin position="295"/>
        <end position="316"/>
    </location>
</feature>
<organism evidence="8 9">
    <name type="scientific">Slackia faecicanis</name>
    <dbReference type="NCBI Taxonomy" id="255723"/>
    <lineage>
        <taxon>Bacteria</taxon>
        <taxon>Bacillati</taxon>
        <taxon>Actinomycetota</taxon>
        <taxon>Coriobacteriia</taxon>
        <taxon>Eggerthellales</taxon>
        <taxon>Eggerthellaceae</taxon>
        <taxon>Slackia</taxon>
    </lineage>
</organism>
<dbReference type="PANTHER" id="PTHR30619">
    <property type="entry name" value="DNA INTERNALIZATION/COMPETENCE PROTEIN COMEC/REC2"/>
    <property type="match status" value="1"/>
</dbReference>
<feature type="transmembrane region" description="Helical" evidence="6">
    <location>
        <begin position="25"/>
        <end position="45"/>
    </location>
</feature>
<dbReference type="PANTHER" id="PTHR30619:SF1">
    <property type="entry name" value="RECOMBINATION PROTEIN 2"/>
    <property type="match status" value="1"/>
</dbReference>
<keyword evidence="5 6" id="KW-0472">Membrane</keyword>
<evidence type="ECO:0000313" key="8">
    <source>
        <dbReference type="EMBL" id="RNL21359.1"/>
    </source>
</evidence>
<keyword evidence="4 6" id="KW-1133">Transmembrane helix</keyword>
<keyword evidence="2" id="KW-1003">Cell membrane</keyword>
<dbReference type="AlphaFoldDB" id="A0A3N0AGW5"/>
<evidence type="ECO:0000256" key="4">
    <source>
        <dbReference type="ARBA" id="ARBA00022989"/>
    </source>
</evidence>
<evidence type="ECO:0000256" key="5">
    <source>
        <dbReference type="ARBA" id="ARBA00023136"/>
    </source>
</evidence>
<dbReference type="EMBL" id="QICB01000001">
    <property type="protein sequence ID" value="RNL21359.1"/>
    <property type="molecule type" value="Genomic_DNA"/>
</dbReference>
<feature type="transmembrane region" description="Helical" evidence="6">
    <location>
        <begin position="355"/>
        <end position="378"/>
    </location>
</feature>
<gene>
    <name evidence="8" type="ORF">DMP07_00450</name>
</gene>
<accession>A0A3N0AGW5</accession>
<dbReference type="Gene3D" id="3.60.15.10">
    <property type="entry name" value="Ribonuclease Z/Hydroxyacylglutathione hydrolase-like"/>
    <property type="match status" value="1"/>
</dbReference>
<dbReference type="InterPro" id="IPR036866">
    <property type="entry name" value="RibonucZ/Hydroxyglut_hydro"/>
</dbReference>
<evidence type="ECO:0000256" key="2">
    <source>
        <dbReference type="ARBA" id="ARBA00022475"/>
    </source>
</evidence>
<dbReference type="SMART" id="SM00849">
    <property type="entry name" value="Lactamase_B"/>
    <property type="match status" value="1"/>
</dbReference>
<protein>
    <submittedName>
        <fullName evidence="8">DNA internalization-related competence protein ComEC/Rec2</fullName>
    </submittedName>
</protein>
<dbReference type="InterPro" id="IPR004477">
    <property type="entry name" value="ComEC_N"/>
</dbReference>
<sequence>MRMLDEGALERRDAGAVPVRPSAPLAFFCALAVWAAAAALFFASYDPERPLPEALAPGVWTFELVEDAREGEFGYSVPARAMRDGERFDVRLLYRGEKRFMARERFEAYATFDAFYEANAMRFAQQGLVADAHVVGDIVAAPCGMLGPLVELRRWASGLFDGMDSRGAALVRALVTGDRVDLDRDGMYDDMKAVGLAHMVAVSGSHLAVVAALAGGAMKRFGVPKRLATVLMCLFYGAYAVFTGLSAPVIRAAAMSCIVVSSFWARRRSSALAALSACVCVLIGLNPHNALSLSFFLSAASTFGVIVFTPLFASWLDRACAGRCASVCEAFALTAAASLPIAPATVAVFSRIALIAPLANLAAAPVFSLLLVGGMAALPVCAAAPWAQQAVLGALAFPAEALCAAAAFSAGLPYSSLPATGDIVSAGALAACVVAALWAWWPAPSTRTIRGLACAAAALALAWFAFAPFAAQDEVVMLDVGQGDAVLVRSGGASLLVDTGNREQMLLSALARHGVSSVDGVLVSHHDDDHCGCLETLAPYLSGDVFLADGVLSCGCDDCGELSETAREAAGASRVRTLRAGDAVQVGRFSCTAVWPYEFEEEGGNADSLCLLVEYDAQGDRIPETSVLLTGDAEASQIREMLDRAGIVRVDILKAGHHGSKAGVDEGFADRVKAKVALISAGANNRYGHPSPEALEEFDRAGMRVFRTDEQGDVTCRFEGDEVEVFVQKG</sequence>
<keyword evidence="3 6" id="KW-0812">Transmembrane</keyword>
<dbReference type="InterPro" id="IPR001279">
    <property type="entry name" value="Metallo-B-lactamas"/>
</dbReference>
<keyword evidence="9" id="KW-1185">Reference proteome</keyword>
<dbReference type="InterPro" id="IPR035681">
    <property type="entry name" value="ComA-like_MBL"/>
</dbReference>
<dbReference type="NCBIfam" id="TIGR00361">
    <property type="entry name" value="ComEC_Rec2"/>
    <property type="match status" value="1"/>
</dbReference>
<dbReference type="GO" id="GO:0005886">
    <property type="term" value="C:plasma membrane"/>
    <property type="evidence" value="ECO:0007669"/>
    <property type="project" value="UniProtKB-SubCell"/>
</dbReference>
<feature type="transmembrane region" description="Helical" evidence="6">
    <location>
        <begin position="227"/>
        <end position="250"/>
    </location>
</feature>
<dbReference type="NCBIfam" id="TIGR00360">
    <property type="entry name" value="ComEC_N-term"/>
    <property type="match status" value="1"/>
</dbReference>
<feature type="transmembrane region" description="Helical" evidence="6">
    <location>
        <begin position="271"/>
        <end position="289"/>
    </location>
</feature>
<feature type="transmembrane region" description="Helical" evidence="6">
    <location>
        <begin position="328"/>
        <end position="349"/>
    </location>
</feature>
<name>A0A3N0AGW5_9ACTN</name>
<dbReference type="Pfam" id="PF00753">
    <property type="entry name" value="Lactamase_B"/>
    <property type="match status" value="1"/>
</dbReference>
<dbReference type="InterPro" id="IPR052159">
    <property type="entry name" value="Competence_DNA_uptake"/>
</dbReference>
<feature type="domain" description="Metallo-beta-lactamase" evidence="7">
    <location>
        <begin position="482"/>
        <end position="683"/>
    </location>
</feature>
<dbReference type="Pfam" id="PF03772">
    <property type="entry name" value="Competence"/>
    <property type="match status" value="1"/>
</dbReference>
<dbReference type="CDD" id="cd07731">
    <property type="entry name" value="ComA-like_MBL-fold"/>
    <property type="match status" value="1"/>
</dbReference>
<dbReference type="SUPFAM" id="SSF56281">
    <property type="entry name" value="Metallo-hydrolase/oxidoreductase"/>
    <property type="match status" value="1"/>
</dbReference>
<feature type="transmembrane region" description="Helical" evidence="6">
    <location>
        <begin position="452"/>
        <end position="471"/>
    </location>
</feature>
<dbReference type="GO" id="GO:0030420">
    <property type="term" value="P:establishment of competence for transformation"/>
    <property type="evidence" value="ECO:0007669"/>
    <property type="project" value="InterPro"/>
</dbReference>
<feature type="transmembrane region" description="Helical" evidence="6">
    <location>
        <begin position="193"/>
        <end position="215"/>
    </location>
</feature>
<comment type="caution">
    <text evidence="8">The sequence shown here is derived from an EMBL/GenBank/DDBJ whole genome shotgun (WGS) entry which is preliminary data.</text>
</comment>
<evidence type="ECO:0000256" key="1">
    <source>
        <dbReference type="ARBA" id="ARBA00004651"/>
    </source>
</evidence>
<dbReference type="Proteomes" id="UP000267368">
    <property type="component" value="Unassembled WGS sequence"/>
</dbReference>
<evidence type="ECO:0000256" key="6">
    <source>
        <dbReference type="SAM" id="Phobius"/>
    </source>
</evidence>
<evidence type="ECO:0000313" key="9">
    <source>
        <dbReference type="Proteomes" id="UP000267368"/>
    </source>
</evidence>
<evidence type="ECO:0000256" key="3">
    <source>
        <dbReference type="ARBA" id="ARBA00022692"/>
    </source>
</evidence>
<feature type="transmembrane region" description="Helical" evidence="6">
    <location>
        <begin position="423"/>
        <end position="440"/>
    </location>
</feature>
<evidence type="ECO:0000259" key="7">
    <source>
        <dbReference type="SMART" id="SM00849"/>
    </source>
</evidence>
<dbReference type="InterPro" id="IPR004797">
    <property type="entry name" value="Competence_ComEC/Rec2"/>
</dbReference>